<feature type="domain" description="CUE" evidence="2">
    <location>
        <begin position="26"/>
        <end position="69"/>
    </location>
</feature>
<organism evidence="3 4">
    <name type="scientific">Kazachstania africana (strain ATCC 22294 / BCRC 22015 / CBS 2517 / CECT 1963 / NBRC 1671 / NRRL Y-8276)</name>
    <name type="common">Yeast</name>
    <name type="synonym">Kluyveromyces africanus</name>
    <dbReference type="NCBI Taxonomy" id="1071382"/>
    <lineage>
        <taxon>Eukaryota</taxon>
        <taxon>Fungi</taxon>
        <taxon>Dikarya</taxon>
        <taxon>Ascomycota</taxon>
        <taxon>Saccharomycotina</taxon>
        <taxon>Saccharomycetes</taxon>
        <taxon>Saccharomycetales</taxon>
        <taxon>Saccharomycetaceae</taxon>
        <taxon>Kazachstania</taxon>
    </lineage>
</organism>
<dbReference type="CDD" id="cd14372">
    <property type="entry name" value="CUE_Cue5p_like"/>
    <property type="match status" value="1"/>
</dbReference>
<dbReference type="Gene3D" id="1.10.8.10">
    <property type="entry name" value="DNA helicase RuvA subunit, C-terminal domain"/>
    <property type="match status" value="1"/>
</dbReference>
<dbReference type="InterPro" id="IPR003892">
    <property type="entry name" value="CUE"/>
</dbReference>
<evidence type="ECO:0000313" key="4">
    <source>
        <dbReference type="Proteomes" id="UP000005220"/>
    </source>
</evidence>
<dbReference type="AlphaFoldDB" id="H2AYQ5"/>
<feature type="region of interest" description="Disordered" evidence="1">
    <location>
        <begin position="150"/>
        <end position="176"/>
    </location>
</feature>
<dbReference type="InParanoid" id="H2AYQ5"/>
<dbReference type="KEGG" id="kaf:KAFR_0H00520"/>
<keyword evidence="4" id="KW-1185">Reference proteome</keyword>
<dbReference type="RefSeq" id="XP_003958596.1">
    <property type="nucleotide sequence ID" value="XM_003958547.1"/>
</dbReference>
<evidence type="ECO:0000259" key="2">
    <source>
        <dbReference type="PROSITE" id="PS51140"/>
    </source>
</evidence>
<gene>
    <name evidence="3" type="primary">KAFR0H00520</name>
    <name evidence="3" type="ORF">KAFR_0H00520</name>
</gene>
<dbReference type="SUPFAM" id="SSF46934">
    <property type="entry name" value="UBA-like"/>
    <property type="match status" value="1"/>
</dbReference>
<dbReference type="HOGENOM" id="CLU_1525380_0_0_1"/>
<reference evidence="3 4" key="1">
    <citation type="journal article" date="2011" name="Proc. Natl. Acad. Sci. U.S.A.">
        <title>Evolutionary erosion of yeast sex chromosomes by mating-type switching accidents.</title>
        <authorList>
            <person name="Gordon J.L."/>
            <person name="Armisen D."/>
            <person name="Proux-Wera E."/>
            <person name="Oheigeartaigh S.S."/>
            <person name="Byrne K.P."/>
            <person name="Wolfe K.H."/>
        </authorList>
    </citation>
    <scope>NUCLEOTIDE SEQUENCE [LARGE SCALE GENOMIC DNA]</scope>
    <source>
        <strain evidence="4">ATCC 22294 / BCRC 22015 / CBS 2517 / CECT 1963 / NBRC 1671 / NRRL Y-8276</strain>
    </source>
</reference>
<dbReference type="SMART" id="SM00546">
    <property type="entry name" value="CUE"/>
    <property type="match status" value="1"/>
</dbReference>
<name>H2AYQ5_KAZAF</name>
<evidence type="ECO:0000313" key="3">
    <source>
        <dbReference type="EMBL" id="CCF59461.1"/>
    </source>
</evidence>
<dbReference type="Pfam" id="PF02845">
    <property type="entry name" value="CUE"/>
    <property type="match status" value="1"/>
</dbReference>
<sequence>MSSNHTTVIEKLKRSKWEEINTKFNENESLINELAQAFPEVKEDTIKAIMVASKFDISETMNALLYLESKENFIRSIIPDLDNKVLLSPEFSATDGANSFFKIGKIFVSQLFSGASNSGDVPATSATTAVVIEEPLAATGLPFSESPVTCGEKLTTLPEEPLAEEEALELKKKKKT</sequence>
<dbReference type="Proteomes" id="UP000005220">
    <property type="component" value="Chromosome 8"/>
</dbReference>
<dbReference type="InterPro" id="IPR009060">
    <property type="entry name" value="UBA-like_sf"/>
</dbReference>
<dbReference type="GO" id="GO:0043130">
    <property type="term" value="F:ubiquitin binding"/>
    <property type="evidence" value="ECO:0007669"/>
    <property type="project" value="InterPro"/>
</dbReference>
<protein>
    <recommendedName>
        <fullName evidence="2">CUE domain-containing protein</fullName>
    </recommendedName>
</protein>
<dbReference type="InterPro" id="IPR041807">
    <property type="entry name" value="Cue5/Don1_CUE"/>
</dbReference>
<dbReference type="GeneID" id="13887458"/>
<accession>H2AYQ5</accession>
<dbReference type="PROSITE" id="PS51140">
    <property type="entry name" value="CUE"/>
    <property type="match status" value="1"/>
</dbReference>
<proteinExistence type="predicted"/>
<dbReference type="EMBL" id="HE650828">
    <property type="protein sequence ID" value="CCF59461.1"/>
    <property type="molecule type" value="Genomic_DNA"/>
</dbReference>
<evidence type="ECO:0000256" key="1">
    <source>
        <dbReference type="SAM" id="MobiDB-lite"/>
    </source>
</evidence>
<dbReference type="OrthoDB" id="9942608at2759"/>